<comment type="similarity">
    <text evidence="1 4">Belongs to the archaeal NMN adenylyltransferase family.</text>
</comment>
<dbReference type="InterPro" id="IPR014729">
    <property type="entry name" value="Rossmann-like_a/b/a_fold"/>
</dbReference>
<keyword evidence="4" id="KW-0547">Nucleotide-binding</keyword>
<dbReference type="Gene3D" id="3.40.50.620">
    <property type="entry name" value="HUPs"/>
    <property type="match status" value="1"/>
</dbReference>
<dbReference type="OrthoDB" id="264480at2157"/>
<dbReference type="RefSeq" id="WP_193436395.1">
    <property type="nucleotide sequence ID" value="NZ_CP063144.1"/>
</dbReference>
<dbReference type="PANTHER" id="PTHR21342:SF0">
    <property type="entry name" value="BIFUNCTIONAL NMN ADENYLYLTRANSFERASE_NUDIX HYDROLASE"/>
    <property type="match status" value="1"/>
</dbReference>
<dbReference type="Pfam" id="PF01467">
    <property type="entry name" value="CTP_transf_like"/>
    <property type="match status" value="1"/>
</dbReference>
<dbReference type="Proteomes" id="UP000593766">
    <property type="component" value="Chromosome"/>
</dbReference>
<accession>A0A7M1UQR7</accession>
<evidence type="ECO:0000313" key="7">
    <source>
        <dbReference type="Proteomes" id="UP000593766"/>
    </source>
</evidence>
<evidence type="ECO:0000313" key="6">
    <source>
        <dbReference type="EMBL" id="QOR94598.1"/>
    </source>
</evidence>
<keyword evidence="3 4" id="KW-0548">Nucleotidyltransferase</keyword>
<dbReference type="GO" id="GO:0005524">
    <property type="term" value="F:ATP binding"/>
    <property type="evidence" value="ECO:0007669"/>
    <property type="project" value="UniProtKB-KW"/>
</dbReference>
<sequence length="173" mass="19696">MVRRVLMPGRFQPFHNGHYSALRSLLEEYDEAVLAVGSAQEGFTCQNPFTAGERLEMIDALLRRDGLRNRVWLIPVPDIRMPLAWTTHVLAMAPRVEAVASGNPHVLYIYKWAGLKTIELKLHEPYRYNGSRIRSVMLEGGEWRSLVPDIIAEYIDSVNGVERVRKVCSSGVY</sequence>
<organism evidence="6 7">
    <name type="scientific">Thermosphaera chiliense</name>
    <dbReference type="NCBI Taxonomy" id="3402707"/>
    <lineage>
        <taxon>Archaea</taxon>
        <taxon>Thermoproteota</taxon>
        <taxon>Thermoprotei</taxon>
        <taxon>Desulfurococcales</taxon>
        <taxon>Desulfurococcaceae</taxon>
        <taxon>Thermosphaera</taxon>
    </lineage>
</organism>
<keyword evidence="4" id="KW-0067">ATP-binding</keyword>
<comment type="subcellular location">
    <subcellularLocation>
        <location evidence="4">Cytoplasm</location>
    </subcellularLocation>
</comment>
<dbReference type="GO" id="GO:0009435">
    <property type="term" value="P:NAD+ biosynthetic process"/>
    <property type="evidence" value="ECO:0007669"/>
    <property type="project" value="UniProtKB-UniRule"/>
</dbReference>
<keyword evidence="4" id="KW-0520">NAD</keyword>
<keyword evidence="4" id="KW-0662">Pyridine nucleotide biosynthesis</keyword>
<proteinExistence type="inferred from homology"/>
<dbReference type="KEGG" id="tcs:IMZ38_01275"/>
<dbReference type="PANTHER" id="PTHR21342">
    <property type="entry name" value="PHOSPHOPANTETHEINE ADENYLYLTRANSFERASE"/>
    <property type="match status" value="1"/>
</dbReference>
<protein>
    <recommendedName>
        <fullName evidence="4">Nicotinamide-nucleotide adenylyltransferase</fullName>
        <ecNumber evidence="4">2.7.7.1</ecNumber>
    </recommendedName>
    <alternativeName>
        <fullName evidence="4">NAD(+) diphosphorylase</fullName>
    </alternativeName>
    <alternativeName>
        <fullName evidence="4">NAD(+) pyrophosphorylase</fullName>
    </alternativeName>
    <alternativeName>
        <fullName evidence="4">NMN adenylyltransferase</fullName>
    </alternativeName>
</protein>
<dbReference type="EC" id="2.7.7.1" evidence="4"/>
<dbReference type="GO" id="GO:0000309">
    <property type="term" value="F:nicotinamide-nucleotide adenylyltransferase activity"/>
    <property type="evidence" value="ECO:0007669"/>
    <property type="project" value="UniProtKB-UniRule"/>
</dbReference>
<dbReference type="EMBL" id="CP063144">
    <property type="protein sequence ID" value="QOR94598.1"/>
    <property type="molecule type" value="Genomic_DNA"/>
</dbReference>
<evidence type="ECO:0000256" key="4">
    <source>
        <dbReference type="HAMAP-Rule" id="MF_00243"/>
    </source>
</evidence>
<dbReference type="GO" id="GO:0005737">
    <property type="term" value="C:cytoplasm"/>
    <property type="evidence" value="ECO:0007669"/>
    <property type="project" value="UniProtKB-SubCell"/>
</dbReference>
<evidence type="ECO:0000256" key="1">
    <source>
        <dbReference type="ARBA" id="ARBA00010124"/>
    </source>
</evidence>
<reference evidence="6 7" key="1">
    <citation type="submission" date="2020-10" db="EMBL/GenBank/DDBJ databases">
        <title>Complete genome sequence of Thermosphaera aggregans strain 3507.</title>
        <authorList>
            <person name="Zayulina K.S."/>
            <person name="Elcheninov A.G."/>
            <person name="Toshchakov S.V."/>
            <person name="Kublanov I.V."/>
            <person name="Kochetkova T.V."/>
        </authorList>
    </citation>
    <scope>NUCLEOTIDE SEQUENCE [LARGE SCALE GENOMIC DNA]</scope>
    <source>
        <strain evidence="6 7">3507</strain>
    </source>
</reference>
<evidence type="ECO:0000256" key="3">
    <source>
        <dbReference type="ARBA" id="ARBA00022695"/>
    </source>
</evidence>
<dbReference type="UniPathway" id="UPA00253">
    <property type="reaction ID" value="UER00600"/>
</dbReference>
<keyword evidence="7" id="KW-1185">Reference proteome</keyword>
<gene>
    <name evidence="6" type="ORF">IMZ38_01275</name>
</gene>
<evidence type="ECO:0000256" key="2">
    <source>
        <dbReference type="ARBA" id="ARBA00022679"/>
    </source>
</evidence>
<comment type="catalytic activity">
    <reaction evidence="4">
        <text>beta-nicotinamide D-ribonucleotide + ATP + H(+) = diphosphate + NAD(+)</text>
        <dbReference type="Rhea" id="RHEA:21360"/>
        <dbReference type="ChEBI" id="CHEBI:14649"/>
        <dbReference type="ChEBI" id="CHEBI:15378"/>
        <dbReference type="ChEBI" id="CHEBI:30616"/>
        <dbReference type="ChEBI" id="CHEBI:33019"/>
        <dbReference type="ChEBI" id="CHEBI:57540"/>
        <dbReference type="EC" id="2.7.7.1"/>
    </reaction>
</comment>
<dbReference type="SUPFAM" id="SSF52374">
    <property type="entry name" value="Nucleotidylyl transferase"/>
    <property type="match status" value="1"/>
</dbReference>
<dbReference type="NCBIfam" id="NF002243">
    <property type="entry name" value="PRK01153.1"/>
    <property type="match status" value="1"/>
</dbReference>
<evidence type="ECO:0000259" key="5">
    <source>
        <dbReference type="Pfam" id="PF01467"/>
    </source>
</evidence>
<dbReference type="AlphaFoldDB" id="A0A7M1UQR7"/>
<dbReference type="HAMAP" id="MF_00243">
    <property type="entry name" value="NMN_adenylyltr"/>
    <property type="match status" value="1"/>
</dbReference>
<name>A0A7M1UQR7_9CREN</name>
<dbReference type="NCBIfam" id="TIGR00125">
    <property type="entry name" value="cyt_tran_rel"/>
    <property type="match status" value="1"/>
</dbReference>
<dbReference type="InterPro" id="IPR006418">
    <property type="entry name" value="NMN_Atrans_arc"/>
</dbReference>
<keyword evidence="2 4" id="KW-0808">Transferase</keyword>
<keyword evidence="4" id="KW-0963">Cytoplasm</keyword>
<feature type="domain" description="Cytidyltransferase-like" evidence="5">
    <location>
        <begin position="6"/>
        <end position="65"/>
    </location>
</feature>
<comment type="pathway">
    <text evidence="4">Cofactor biosynthesis; NAD(+) biosynthesis; NAD(+) from nicotinamide D-ribonucleotide: step 1/1.</text>
</comment>
<dbReference type="InterPro" id="IPR004821">
    <property type="entry name" value="Cyt_trans-like"/>
</dbReference>
<dbReference type="GeneID" id="59454007"/>